<dbReference type="AlphaFoldDB" id="A0A1B9FSD1"/>
<sequence>MYNSRSTASTAWLASRLEPRFVSLPNQPTYEQSSATQGQLVRFPDRSLSIVTEYLVDTKGEIAGGQAIFSIGHLEGSQCSVPDFASGLRITPNHRFTEEFLRHPGSKYPSDSDRPFPEDDRKFLRDRLWEVTKLVLECTHAPRSVKYAAQCFVEEHHATALTSKPLVDMYNRDYSYRSVSTEAAGGTVGDQLLWSAHLPMASRRVVWSSNLLNEPPMMNGRPIKYMVMATWERPNKRDWDTIQYDPSDTPGSYTCGFSEAPSAPPPGTPALTVDEGEPASPEEIAELLSPLWQNADHNPGIVEDDL</sequence>
<dbReference type="RefSeq" id="XP_019042743.1">
    <property type="nucleotide sequence ID" value="XM_019195030.1"/>
</dbReference>
<organism evidence="2">
    <name type="scientific">Kwoniella bestiolae CBS 10118</name>
    <dbReference type="NCBI Taxonomy" id="1296100"/>
    <lineage>
        <taxon>Eukaryota</taxon>
        <taxon>Fungi</taxon>
        <taxon>Dikarya</taxon>
        <taxon>Basidiomycota</taxon>
        <taxon>Agaricomycotina</taxon>
        <taxon>Tremellomycetes</taxon>
        <taxon>Tremellales</taxon>
        <taxon>Cryptococcaceae</taxon>
        <taxon>Kwoniella</taxon>
    </lineage>
</organism>
<proteinExistence type="predicted"/>
<dbReference type="EMBL" id="KI894026">
    <property type="protein sequence ID" value="OCF21673.1"/>
    <property type="molecule type" value="Genomic_DNA"/>
</dbReference>
<evidence type="ECO:0000256" key="1">
    <source>
        <dbReference type="SAM" id="MobiDB-lite"/>
    </source>
</evidence>
<name>A0A1B9FSD1_9TREE</name>
<evidence type="ECO:0000313" key="2">
    <source>
        <dbReference type="EMBL" id="OCF21673.1"/>
    </source>
</evidence>
<dbReference type="GeneID" id="30212849"/>
<reference evidence="3" key="2">
    <citation type="submission" date="2013-07" db="EMBL/GenBank/DDBJ databases">
        <authorList>
            <consortium name="The Broad Institute Genome Sequencing Platform"/>
            <person name="Cuomo C."/>
            <person name="Litvintseva A."/>
            <person name="Chen Y."/>
            <person name="Heitman J."/>
            <person name="Sun S."/>
            <person name="Springer D."/>
            <person name="Dromer F."/>
            <person name="Young S.K."/>
            <person name="Zeng Q."/>
            <person name="Gargeya S."/>
            <person name="Fitzgerald M."/>
            <person name="Abouelleil A."/>
            <person name="Alvarado L."/>
            <person name="Berlin A.M."/>
            <person name="Chapman S.B."/>
            <person name="Dewar J."/>
            <person name="Goldberg J."/>
            <person name="Griggs A."/>
            <person name="Gujja S."/>
            <person name="Hansen M."/>
            <person name="Howarth C."/>
            <person name="Imamovic A."/>
            <person name="Larimer J."/>
            <person name="McCowan C."/>
            <person name="Murphy C."/>
            <person name="Pearson M."/>
            <person name="Priest M."/>
            <person name="Roberts A."/>
            <person name="Saif S."/>
            <person name="Shea T."/>
            <person name="Sykes S."/>
            <person name="Wortman J."/>
            <person name="Nusbaum C."/>
            <person name="Birren B."/>
        </authorList>
    </citation>
    <scope>NUCLEOTIDE SEQUENCE</scope>
    <source>
        <strain evidence="3">CBS 10118</strain>
    </source>
</reference>
<dbReference type="VEuPathDB" id="FungiDB:I302_08450"/>
<keyword evidence="4" id="KW-1185">Reference proteome</keyword>
<protein>
    <submittedName>
        <fullName evidence="2">Uncharacterized protein</fullName>
    </submittedName>
</protein>
<dbReference type="EMBL" id="CP144543">
    <property type="protein sequence ID" value="WVW83144.1"/>
    <property type="molecule type" value="Genomic_DNA"/>
</dbReference>
<feature type="region of interest" description="Disordered" evidence="1">
    <location>
        <begin position="257"/>
        <end position="281"/>
    </location>
</feature>
<reference evidence="3" key="4">
    <citation type="submission" date="2024-02" db="EMBL/GenBank/DDBJ databases">
        <title>Comparative genomics of Cryptococcus and Kwoniella reveals pathogenesis evolution and contrasting modes of karyotype evolution via chromosome fusion or intercentromeric recombination.</title>
        <authorList>
            <person name="Coelho M.A."/>
            <person name="David-Palma M."/>
            <person name="Shea T."/>
            <person name="Bowers K."/>
            <person name="McGinley-Smith S."/>
            <person name="Mohammad A.W."/>
            <person name="Gnirke A."/>
            <person name="Yurkov A.M."/>
            <person name="Nowrousian M."/>
            <person name="Sun S."/>
            <person name="Cuomo C.A."/>
            <person name="Heitman J."/>
        </authorList>
    </citation>
    <scope>NUCLEOTIDE SEQUENCE</scope>
    <source>
        <strain evidence="3">CBS 10118</strain>
    </source>
</reference>
<reference evidence="2" key="1">
    <citation type="submission" date="2013-07" db="EMBL/GenBank/DDBJ databases">
        <title>The Genome Sequence of Cryptococcus bestiolae CBS10118.</title>
        <authorList>
            <consortium name="The Broad Institute Genome Sequencing Platform"/>
            <person name="Cuomo C."/>
            <person name="Litvintseva A."/>
            <person name="Chen Y."/>
            <person name="Heitman J."/>
            <person name="Sun S."/>
            <person name="Springer D."/>
            <person name="Dromer F."/>
            <person name="Young S.K."/>
            <person name="Zeng Q."/>
            <person name="Gargeya S."/>
            <person name="Fitzgerald M."/>
            <person name="Abouelleil A."/>
            <person name="Alvarado L."/>
            <person name="Berlin A.M."/>
            <person name="Chapman S.B."/>
            <person name="Dewar J."/>
            <person name="Goldberg J."/>
            <person name="Griggs A."/>
            <person name="Gujja S."/>
            <person name="Hansen M."/>
            <person name="Howarth C."/>
            <person name="Imamovic A."/>
            <person name="Larimer J."/>
            <person name="McCowan C."/>
            <person name="Murphy C."/>
            <person name="Pearson M."/>
            <person name="Priest M."/>
            <person name="Roberts A."/>
            <person name="Saif S."/>
            <person name="Shea T."/>
            <person name="Sykes S."/>
            <person name="Wortman J."/>
            <person name="Nusbaum C."/>
            <person name="Birren B."/>
        </authorList>
    </citation>
    <scope>NUCLEOTIDE SEQUENCE [LARGE SCALE GENOMIC DNA]</scope>
    <source>
        <strain evidence="2">CBS 10118</strain>
    </source>
</reference>
<gene>
    <name evidence="2" type="ORF">I302_08450</name>
    <name evidence="3" type="ORF">I302_105162</name>
</gene>
<evidence type="ECO:0000313" key="3">
    <source>
        <dbReference type="EMBL" id="WVW83144.1"/>
    </source>
</evidence>
<dbReference type="Proteomes" id="UP000092730">
    <property type="component" value="Chromosome 3"/>
</dbReference>
<accession>A0A1B9FSD1</accession>
<evidence type="ECO:0000313" key="4">
    <source>
        <dbReference type="Proteomes" id="UP000092730"/>
    </source>
</evidence>
<dbReference type="KEGG" id="kbi:30212849"/>
<reference evidence="2" key="3">
    <citation type="submission" date="2014-01" db="EMBL/GenBank/DDBJ databases">
        <title>Evolution of pathogenesis and genome organization in the Tremellales.</title>
        <authorList>
            <person name="Cuomo C."/>
            <person name="Litvintseva A."/>
            <person name="Heitman J."/>
            <person name="Chen Y."/>
            <person name="Sun S."/>
            <person name="Springer D."/>
            <person name="Dromer F."/>
            <person name="Young S."/>
            <person name="Zeng Q."/>
            <person name="Chapman S."/>
            <person name="Gujja S."/>
            <person name="Saif S."/>
            <person name="Birren B."/>
        </authorList>
    </citation>
    <scope>NUCLEOTIDE SEQUENCE</scope>
    <source>
        <strain evidence="2">CBS 10118</strain>
    </source>
</reference>